<dbReference type="GeneTree" id="ENSGT00940000157824"/>
<evidence type="ECO:0000256" key="2">
    <source>
        <dbReference type="SAM" id="Coils"/>
    </source>
</evidence>
<reference evidence="3" key="1">
    <citation type="submission" date="2025-08" db="UniProtKB">
        <authorList>
            <consortium name="Ensembl"/>
        </authorList>
    </citation>
    <scope>IDENTIFICATION</scope>
</reference>
<dbReference type="GO" id="GO:0005929">
    <property type="term" value="C:cilium"/>
    <property type="evidence" value="ECO:0007669"/>
    <property type="project" value="TreeGrafter"/>
</dbReference>
<evidence type="ECO:0000256" key="1">
    <source>
        <dbReference type="ARBA" id="ARBA00023054"/>
    </source>
</evidence>
<organism evidence="3 4">
    <name type="scientific">Cyprinodon variegatus</name>
    <name type="common">Sheepshead minnow</name>
    <dbReference type="NCBI Taxonomy" id="28743"/>
    <lineage>
        <taxon>Eukaryota</taxon>
        <taxon>Metazoa</taxon>
        <taxon>Chordata</taxon>
        <taxon>Craniata</taxon>
        <taxon>Vertebrata</taxon>
        <taxon>Euteleostomi</taxon>
        <taxon>Actinopterygii</taxon>
        <taxon>Neopterygii</taxon>
        <taxon>Teleostei</taxon>
        <taxon>Neoteleostei</taxon>
        <taxon>Acanthomorphata</taxon>
        <taxon>Ovalentaria</taxon>
        <taxon>Atherinomorphae</taxon>
        <taxon>Cyprinodontiformes</taxon>
        <taxon>Cyprinodontidae</taxon>
        <taxon>Cyprinodon</taxon>
    </lineage>
</organism>
<dbReference type="GO" id="GO:0005856">
    <property type="term" value="C:cytoskeleton"/>
    <property type="evidence" value="ECO:0007669"/>
    <property type="project" value="UniProtKB-ARBA"/>
</dbReference>
<proteinExistence type="predicted"/>
<dbReference type="Proteomes" id="UP000265020">
    <property type="component" value="Unassembled WGS sequence"/>
</dbReference>
<keyword evidence="4" id="KW-1185">Reference proteome</keyword>
<protein>
    <submittedName>
        <fullName evidence="3">FAM161 centrosomal protein A</fullName>
    </submittedName>
</protein>
<evidence type="ECO:0000313" key="4">
    <source>
        <dbReference type="Proteomes" id="UP000265020"/>
    </source>
</evidence>
<dbReference type="InterPro" id="IPR051655">
    <property type="entry name" value="FAM161"/>
</dbReference>
<dbReference type="PANTHER" id="PTHR21501:SF3">
    <property type="entry name" value="PROTEIN FAM161A"/>
    <property type="match status" value="1"/>
</dbReference>
<dbReference type="AlphaFoldDB" id="A0A3Q2E9Y4"/>
<name>A0A3Q2E9Y4_CYPVA</name>
<dbReference type="PANTHER" id="PTHR21501">
    <property type="entry name" value="PROTEIN FAM-161"/>
    <property type="match status" value="1"/>
</dbReference>
<reference evidence="3" key="2">
    <citation type="submission" date="2025-09" db="UniProtKB">
        <authorList>
            <consortium name="Ensembl"/>
        </authorList>
    </citation>
    <scope>IDENTIFICATION</scope>
</reference>
<evidence type="ECO:0000313" key="3">
    <source>
        <dbReference type="Ensembl" id="ENSCVAP00000029076.1"/>
    </source>
</evidence>
<accession>A0A3Q2E9Y4</accession>
<dbReference type="Ensembl" id="ENSCVAT00000021709.1">
    <property type="protein sequence ID" value="ENSCVAP00000029076.1"/>
    <property type="gene ID" value="ENSCVAG00000016570.1"/>
</dbReference>
<feature type="coiled-coil region" evidence="2">
    <location>
        <begin position="99"/>
        <end position="162"/>
    </location>
</feature>
<dbReference type="GO" id="GO:0044782">
    <property type="term" value="P:cilium organization"/>
    <property type="evidence" value="ECO:0007669"/>
    <property type="project" value="TreeGrafter"/>
</dbReference>
<keyword evidence="1 2" id="KW-0175">Coiled coil</keyword>
<sequence length="222" mass="25882">MANPHRTNILVTSCLKTPVDPHTKAPLASYERDRVLPFTARSHLDNRDYEKELEYEEMGSDFCHEDYLEKGVPHIRSGHKAAGGFLDLSKIFFSNEEYYSKLEELKKAHLRTMAELESMYQQKLQLKSMEPLDMATLELGCRKQDIQRKKEYRQEIKEMQERVKGRPLLLEQVTQRNARQAAEKHYIQTLQGCDVTEAFIRDKAAKSASECKISTSREKNQR</sequence>